<dbReference type="AlphaFoldDB" id="A0A139SR81"/>
<evidence type="ECO:0000256" key="3">
    <source>
        <dbReference type="ARBA" id="ARBA00022723"/>
    </source>
</evidence>
<organism evidence="8 9">
    <name type="scientific">Ventosimonas gracilis</name>
    <dbReference type="NCBI Taxonomy" id="1680762"/>
    <lineage>
        <taxon>Bacteria</taxon>
        <taxon>Pseudomonadati</taxon>
        <taxon>Pseudomonadota</taxon>
        <taxon>Gammaproteobacteria</taxon>
        <taxon>Pseudomonadales</taxon>
        <taxon>Ventosimonadaceae</taxon>
        <taxon>Ventosimonas</taxon>
    </lineage>
</organism>
<evidence type="ECO:0000313" key="8">
    <source>
        <dbReference type="EMBL" id="KXU37109.1"/>
    </source>
</evidence>
<dbReference type="InterPro" id="IPR000086">
    <property type="entry name" value="NUDIX_hydrolase_dom"/>
</dbReference>
<comment type="cofactor">
    <cofactor evidence="2">
        <name>Mg(2+)</name>
        <dbReference type="ChEBI" id="CHEBI:18420"/>
    </cofactor>
</comment>
<protein>
    <recommendedName>
        <fullName evidence="7">Nudix hydrolase domain-containing protein</fullName>
    </recommendedName>
</protein>
<evidence type="ECO:0000256" key="1">
    <source>
        <dbReference type="ARBA" id="ARBA00001936"/>
    </source>
</evidence>
<keyword evidence="4" id="KW-0378">Hydrolase</keyword>
<comment type="cofactor">
    <cofactor evidence="1">
        <name>Mn(2+)</name>
        <dbReference type="ChEBI" id="CHEBI:29035"/>
    </cofactor>
</comment>
<dbReference type="GO" id="GO:0046872">
    <property type="term" value="F:metal ion binding"/>
    <property type="evidence" value="ECO:0007669"/>
    <property type="project" value="UniProtKB-KW"/>
</dbReference>
<sequence length="167" mass="18848">MYEWRKKLDCFQPQSPGNTLGLPEAAVLVPIDTRQQLLLTRRADHLPTHAGEVAFPGGRREPEDRDLVHTALREAEEEIGLAAAQIEVVGRLSTLISLHGIYVTPIVGLLQQPCFKPNPAEIADLFQVPLRFFCDEPRSSTHLIHYQGTPFYVPSWRWQGFHIWGGS</sequence>
<reference evidence="8 9" key="1">
    <citation type="submission" date="2016-02" db="EMBL/GenBank/DDBJ databases">
        <authorList>
            <person name="Wen L."/>
            <person name="He K."/>
            <person name="Yang H."/>
        </authorList>
    </citation>
    <scope>NUCLEOTIDE SEQUENCE [LARGE SCALE GENOMIC DNA]</scope>
    <source>
        <strain evidence="8 9">CV58</strain>
    </source>
</reference>
<dbReference type="Pfam" id="PF00293">
    <property type="entry name" value="NUDIX"/>
    <property type="match status" value="1"/>
</dbReference>
<keyword evidence="6" id="KW-0464">Manganese</keyword>
<dbReference type="CDD" id="cd03426">
    <property type="entry name" value="NUDIX_CoAse_Nudt7"/>
    <property type="match status" value="1"/>
</dbReference>
<evidence type="ECO:0000256" key="5">
    <source>
        <dbReference type="ARBA" id="ARBA00022842"/>
    </source>
</evidence>
<evidence type="ECO:0000256" key="4">
    <source>
        <dbReference type="ARBA" id="ARBA00022801"/>
    </source>
</evidence>
<dbReference type="InterPro" id="IPR015797">
    <property type="entry name" value="NUDIX_hydrolase-like_dom_sf"/>
</dbReference>
<keyword evidence="9" id="KW-1185">Reference proteome</keyword>
<dbReference type="PANTHER" id="PTHR12992:SF11">
    <property type="entry name" value="MITOCHONDRIAL COENZYME A DIPHOSPHATASE NUDT8"/>
    <property type="match status" value="1"/>
</dbReference>
<dbReference type="GO" id="GO:0010945">
    <property type="term" value="F:coenzyme A diphosphatase activity"/>
    <property type="evidence" value="ECO:0007669"/>
    <property type="project" value="InterPro"/>
</dbReference>
<dbReference type="PROSITE" id="PS51462">
    <property type="entry name" value="NUDIX"/>
    <property type="match status" value="1"/>
</dbReference>
<proteinExistence type="predicted"/>
<dbReference type="Proteomes" id="UP000072660">
    <property type="component" value="Unassembled WGS sequence"/>
</dbReference>
<feature type="domain" description="Nudix hydrolase" evidence="7">
    <location>
        <begin position="21"/>
        <end position="151"/>
    </location>
</feature>
<dbReference type="OrthoDB" id="9802805at2"/>
<keyword evidence="3" id="KW-0479">Metal-binding</keyword>
<dbReference type="SUPFAM" id="SSF55811">
    <property type="entry name" value="Nudix"/>
    <property type="match status" value="1"/>
</dbReference>
<evidence type="ECO:0000256" key="6">
    <source>
        <dbReference type="ARBA" id="ARBA00023211"/>
    </source>
</evidence>
<dbReference type="PANTHER" id="PTHR12992">
    <property type="entry name" value="NUDIX HYDROLASE"/>
    <property type="match status" value="1"/>
</dbReference>
<keyword evidence="5" id="KW-0460">Magnesium</keyword>
<dbReference type="Gene3D" id="3.90.79.10">
    <property type="entry name" value="Nucleoside Triphosphate Pyrophosphohydrolase"/>
    <property type="match status" value="1"/>
</dbReference>
<dbReference type="RefSeq" id="WP_068391112.1">
    <property type="nucleotide sequence ID" value="NZ_LSZO01000171.1"/>
</dbReference>
<evidence type="ECO:0000256" key="2">
    <source>
        <dbReference type="ARBA" id="ARBA00001946"/>
    </source>
</evidence>
<dbReference type="EMBL" id="LSZO01000171">
    <property type="protein sequence ID" value="KXU37109.1"/>
    <property type="molecule type" value="Genomic_DNA"/>
</dbReference>
<comment type="caution">
    <text evidence="8">The sequence shown here is derived from an EMBL/GenBank/DDBJ whole genome shotgun (WGS) entry which is preliminary data.</text>
</comment>
<name>A0A139SR81_9GAMM</name>
<evidence type="ECO:0000259" key="7">
    <source>
        <dbReference type="PROSITE" id="PS51462"/>
    </source>
</evidence>
<gene>
    <name evidence="8" type="ORF">AXE65_03975</name>
</gene>
<evidence type="ECO:0000313" key="9">
    <source>
        <dbReference type="Proteomes" id="UP000072660"/>
    </source>
</evidence>
<accession>A0A139SR81</accession>
<dbReference type="InterPro" id="IPR045121">
    <property type="entry name" value="CoAse"/>
</dbReference>